<dbReference type="PANTHER" id="PTHR10492">
    <property type="match status" value="1"/>
</dbReference>
<comment type="cofactor">
    <cofactor evidence="1">
        <name>Mg(2+)</name>
        <dbReference type="ChEBI" id="CHEBI:18420"/>
    </cofactor>
</comment>
<proteinExistence type="inferred from homology"/>
<keyword evidence="1" id="KW-0378">Hydrolase</keyword>
<dbReference type="InterPro" id="IPR010285">
    <property type="entry name" value="DNA_helicase_pif1-like_DEAD"/>
</dbReference>
<dbReference type="InterPro" id="IPR027417">
    <property type="entry name" value="P-loop_NTPase"/>
</dbReference>
<name>A0ABQ9IH63_9NEOP</name>
<dbReference type="SUPFAM" id="SSF52540">
    <property type="entry name" value="P-loop containing nucleoside triphosphate hydrolases"/>
    <property type="match status" value="1"/>
</dbReference>
<dbReference type="EMBL" id="JARBHB010000001">
    <property type="protein sequence ID" value="KAJ8895979.1"/>
    <property type="molecule type" value="Genomic_DNA"/>
</dbReference>
<comment type="caution">
    <text evidence="3">The sequence shown here is derived from an EMBL/GenBank/DDBJ whole genome shotgun (WGS) entry which is preliminary data.</text>
</comment>
<organism evidence="3 4">
    <name type="scientific">Dryococelus australis</name>
    <dbReference type="NCBI Taxonomy" id="614101"/>
    <lineage>
        <taxon>Eukaryota</taxon>
        <taxon>Metazoa</taxon>
        <taxon>Ecdysozoa</taxon>
        <taxon>Arthropoda</taxon>
        <taxon>Hexapoda</taxon>
        <taxon>Insecta</taxon>
        <taxon>Pterygota</taxon>
        <taxon>Neoptera</taxon>
        <taxon>Polyneoptera</taxon>
        <taxon>Phasmatodea</taxon>
        <taxon>Verophasmatodea</taxon>
        <taxon>Anareolatae</taxon>
        <taxon>Phasmatidae</taxon>
        <taxon>Eurycanthinae</taxon>
        <taxon>Dryococelus</taxon>
    </lineage>
</organism>
<evidence type="ECO:0000313" key="4">
    <source>
        <dbReference type="Proteomes" id="UP001159363"/>
    </source>
</evidence>
<protein>
    <recommendedName>
        <fullName evidence="1">ATP-dependent DNA helicase</fullName>
        <ecNumber evidence="1">5.6.2.3</ecNumber>
    </recommendedName>
</protein>
<reference evidence="3 4" key="1">
    <citation type="submission" date="2023-02" db="EMBL/GenBank/DDBJ databases">
        <title>LHISI_Scaffold_Assembly.</title>
        <authorList>
            <person name="Stuart O.P."/>
            <person name="Cleave R."/>
            <person name="Magrath M.J.L."/>
            <person name="Mikheyev A.S."/>
        </authorList>
    </citation>
    <scope>NUCLEOTIDE SEQUENCE [LARGE SCALE GENOMIC DNA]</scope>
    <source>
        <strain evidence="3">Daus_M_001</strain>
        <tissue evidence="3">Leg muscle</tissue>
    </source>
</reference>
<evidence type="ECO:0000313" key="3">
    <source>
        <dbReference type="EMBL" id="KAJ8895979.1"/>
    </source>
</evidence>
<keyword evidence="1" id="KW-0227">DNA damage</keyword>
<keyword evidence="1" id="KW-0233">DNA recombination</keyword>
<evidence type="ECO:0000259" key="2">
    <source>
        <dbReference type="Pfam" id="PF05970"/>
    </source>
</evidence>
<keyword evidence="1" id="KW-0547">Nucleotide-binding</keyword>
<keyword evidence="1" id="KW-0347">Helicase</keyword>
<keyword evidence="1" id="KW-0234">DNA repair</keyword>
<gene>
    <name evidence="3" type="ORF">PR048_001320</name>
</gene>
<keyword evidence="1" id="KW-0067">ATP-binding</keyword>
<comment type="catalytic activity">
    <reaction evidence="1">
        <text>ATP + H2O = ADP + phosphate + H(+)</text>
        <dbReference type="Rhea" id="RHEA:13065"/>
        <dbReference type="ChEBI" id="CHEBI:15377"/>
        <dbReference type="ChEBI" id="CHEBI:15378"/>
        <dbReference type="ChEBI" id="CHEBI:30616"/>
        <dbReference type="ChEBI" id="CHEBI:43474"/>
        <dbReference type="ChEBI" id="CHEBI:456216"/>
        <dbReference type="EC" id="5.6.2.3"/>
    </reaction>
</comment>
<sequence length="240" mass="26812">MLNLNAMKLTACALFQMRTRNRQWHRDSVQNFLVNGPGGSGKTFLYNCIIHSLCADDKMVCPVAWTGIASILLAGGSTSHSLFNRLVPVMQGSVCDISTQSPEAELLRKCSLIIWDEAPMAPKEALYCVDNLLRDVTKYDALSLAAKCYFLLVLPVVSHRGRADQENVCLKNSALWSSFKQLHHIGEWTCPPIPCFPGGYVELPDFLVLLENADICRCSLRRYGIVLLCLYFSDELSMCK</sequence>
<evidence type="ECO:0000256" key="1">
    <source>
        <dbReference type="RuleBase" id="RU363044"/>
    </source>
</evidence>
<keyword evidence="4" id="KW-1185">Reference proteome</keyword>
<dbReference type="Pfam" id="PF05970">
    <property type="entry name" value="PIF1"/>
    <property type="match status" value="1"/>
</dbReference>
<dbReference type="Gene3D" id="3.40.50.300">
    <property type="entry name" value="P-loop containing nucleotide triphosphate hydrolases"/>
    <property type="match status" value="1"/>
</dbReference>
<dbReference type="EC" id="5.6.2.3" evidence="1"/>
<accession>A0ABQ9IH63</accession>
<dbReference type="PANTHER" id="PTHR10492:SF57">
    <property type="entry name" value="ATP-DEPENDENT DNA HELICASE"/>
    <property type="match status" value="1"/>
</dbReference>
<dbReference type="Proteomes" id="UP001159363">
    <property type="component" value="Chromosome 1"/>
</dbReference>
<feature type="domain" description="DNA helicase Pif1-like DEAD-box helicase" evidence="2">
    <location>
        <begin position="27"/>
        <end position="182"/>
    </location>
</feature>
<comment type="similarity">
    <text evidence="1">Belongs to the helicase family.</text>
</comment>